<keyword evidence="1" id="KW-0812">Transmembrane</keyword>
<reference evidence="2 3" key="1">
    <citation type="submission" date="2024-06" db="EMBL/GenBank/DDBJ databases">
        <title>The Natural Products Discovery Center: Release of the First 8490 Sequenced Strains for Exploring Actinobacteria Biosynthetic Diversity.</title>
        <authorList>
            <person name="Kalkreuter E."/>
            <person name="Kautsar S.A."/>
            <person name="Yang D."/>
            <person name="Bader C.D."/>
            <person name="Teijaro C.N."/>
            <person name="Fluegel L."/>
            <person name="Davis C.M."/>
            <person name="Simpson J.R."/>
            <person name="Lauterbach L."/>
            <person name="Steele A.D."/>
            <person name="Gui C."/>
            <person name="Meng S."/>
            <person name="Li G."/>
            <person name="Viehrig K."/>
            <person name="Ye F."/>
            <person name="Su P."/>
            <person name="Kiefer A.F."/>
            <person name="Nichols A."/>
            <person name="Cepeda A.J."/>
            <person name="Yan W."/>
            <person name="Fan B."/>
            <person name="Jiang Y."/>
            <person name="Adhikari A."/>
            <person name="Zheng C.-J."/>
            <person name="Schuster L."/>
            <person name="Cowan T.M."/>
            <person name="Smanski M.J."/>
            <person name="Chevrette M.G."/>
            <person name="De Carvalho L.P.S."/>
            <person name="Shen B."/>
        </authorList>
    </citation>
    <scope>NUCLEOTIDE SEQUENCE [LARGE SCALE GENOMIC DNA]</scope>
    <source>
        <strain evidence="2 3">NPDC000837</strain>
    </source>
</reference>
<evidence type="ECO:0000313" key="3">
    <source>
        <dbReference type="Proteomes" id="UP001445472"/>
    </source>
</evidence>
<proteinExistence type="predicted"/>
<dbReference type="Proteomes" id="UP001445472">
    <property type="component" value="Unassembled WGS sequence"/>
</dbReference>
<dbReference type="RefSeq" id="WP_351976814.1">
    <property type="nucleotide sequence ID" value="NZ_JBEPBX010000014.1"/>
</dbReference>
<evidence type="ECO:0008006" key="4">
    <source>
        <dbReference type="Google" id="ProtNLM"/>
    </source>
</evidence>
<organism evidence="2 3">
    <name type="scientific">Streptomyces xantholiticus</name>
    <dbReference type="NCBI Taxonomy" id="68285"/>
    <lineage>
        <taxon>Bacteria</taxon>
        <taxon>Bacillati</taxon>
        <taxon>Actinomycetota</taxon>
        <taxon>Actinomycetes</taxon>
        <taxon>Kitasatosporales</taxon>
        <taxon>Streptomycetaceae</taxon>
        <taxon>Streptomyces</taxon>
    </lineage>
</organism>
<gene>
    <name evidence="2" type="ORF">ABT276_17830</name>
</gene>
<accession>A0ABV1UWM5</accession>
<protein>
    <recommendedName>
        <fullName evidence="4">Integral membrane protein</fullName>
    </recommendedName>
</protein>
<keyword evidence="1" id="KW-1133">Transmembrane helix</keyword>
<dbReference type="EMBL" id="JBEPBX010000014">
    <property type="protein sequence ID" value="MER6615190.1"/>
    <property type="molecule type" value="Genomic_DNA"/>
</dbReference>
<keyword evidence="1" id="KW-0472">Membrane</keyword>
<name>A0ABV1UWM5_9ACTN</name>
<comment type="caution">
    <text evidence="2">The sequence shown here is derived from an EMBL/GenBank/DDBJ whole genome shotgun (WGS) entry which is preliminary data.</text>
</comment>
<evidence type="ECO:0000313" key="2">
    <source>
        <dbReference type="EMBL" id="MER6615190.1"/>
    </source>
</evidence>
<sequence>MKRNSSGRMLVHTRNAAMALVALLLLVAGFWSSWGTAQHILLSKGRDHGTLAVSRCDDDTCTGAYTPRAPAPDRAEVTIEKSVSVRKGVTLSVVLKPGTGEAVRTGPAGGLYAWVPLGGALLLSALVIGGGLRLTRLAWGAAGVGGALLLASFLAL</sequence>
<feature type="transmembrane region" description="Helical" evidence="1">
    <location>
        <begin position="111"/>
        <end position="130"/>
    </location>
</feature>
<evidence type="ECO:0000256" key="1">
    <source>
        <dbReference type="SAM" id="Phobius"/>
    </source>
</evidence>
<feature type="transmembrane region" description="Helical" evidence="1">
    <location>
        <begin position="137"/>
        <end position="155"/>
    </location>
</feature>
<keyword evidence="3" id="KW-1185">Reference proteome</keyword>